<dbReference type="Proteomes" id="UP001056120">
    <property type="component" value="Linkage Group LG14"/>
</dbReference>
<name>A0ACB9GIV4_9ASTR</name>
<dbReference type="EMBL" id="CM042031">
    <property type="protein sequence ID" value="KAI3783534.1"/>
    <property type="molecule type" value="Genomic_DNA"/>
</dbReference>
<protein>
    <submittedName>
        <fullName evidence="1">Uncharacterized protein</fullName>
    </submittedName>
</protein>
<comment type="caution">
    <text evidence="1">The sequence shown here is derived from an EMBL/GenBank/DDBJ whole genome shotgun (WGS) entry which is preliminary data.</text>
</comment>
<proteinExistence type="predicted"/>
<reference evidence="2" key="1">
    <citation type="journal article" date="2022" name="Mol. Ecol. Resour.">
        <title>The genomes of chicory, endive, great burdock and yacon provide insights into Asteraceae palaeo-polyploidization history and plant inulin production.</title>
        <authorList>
            <person name="Fan W."/>
            <person name="Wang S."/>
            <person name="Wang H."/>
            <person name="Wang A."/>
            <person name="Jiang F."/>
            <person name="Liu H."/>
            <person name="Zhao H."/>
            <person name="Xu D."/>
            <person name="Zhang Y."/>
        </authorList>
    </citation>
    <scope>NUCLEOTIDE SEQUENCE [LARGE SCALE GENOMIC DNA]</scope>
    <source>
        <strain evidence="2">cv. Yunnan</strain>
    </source>
</reference>
<reference evidence="1 2" key="2">
    <citation type="journal article" date="2022" name="Mol. Ecol. Resour.">
        <title>The genomes of chicory, endive, great burdock and yacon provide insights into Asteraceae paleo-polyploidization history and plant inulin production.</title>
        <authorList>
            <person name="Fan W."/>
            <person name="Wang S."/>
            <person name="Wang H."/>
            <person name="Wang A."/>
            <person name="Jiang F."/>
            <person name="Liu H."/>
            <person name="Zhao H."/>
            <person name="Xu D."/>
            <person name="Zhang Y."/>
        </authorList>
    </citation>
    <scope>NUCLEOTIDE SEQUENCE [LARGE SCALE GENOMIC DNA]</scope>
    <source>
        <strain evidence="2">cv. Yunnan</strain>
        <tissue evidence="1">Leaves</tissue>
    </source>
</reference>
<evidence type="ECO:0000313" key="2">
    <source>
        <dbReference type="Proteomes" id="UP001056120"/>
    </source>
</evidence>
<organism evidence="1 2">
    <name type="scientific">Smallanthus sonchifolius</name>
    <dbReference type="NCBI Taxonomy" id="185202"/>
    <lineage>
        <taxon>Eukaryota</taxon>
        <taxon>Viridiplantae</taxon>
        <taxon>Streptophyta</taxon>
        <taxon>Embryophyta</taxon>
        <taxon>Tracheophyta</taxon>
        <taxon>Spermatophyta</taxon>
        <taxon>Magnoliopsida</taxon>
        <taxon>eudicotyledons</taxon>
        <taxon>Gunneridae</taxon>
        <taxon>Pentapetalae</taxon>
        <taxon>asterids</taxon>
        <taxon>campanulids</taxon>
        <taxon>Asterales</taxon>
        <taxon>Asteraceae</taxon>
        <taxon>Asteroideae</taxon>
        <taxon>Heliantheae alliance</taxon>
        <taxon>Millerieae</taxon>
        <taxon>Smallanthus</taxon>
    </lineage>
</organism>
<gene>
    <name evidence="1" type="ORF">L1987_42618</name>
</gene>
<evidence type="ECO:0000313" key="1">
    <source>
        <dbReference type="EMBL" id="KAI3783534.1"/>
    </source>
</evidence>
<keyword evidence="2" id="KW-1185">Reference proteome</keyword>
<accession>A0ACB9GIV4</accession>
<sequence>MTAIEESKDLNTLQMDELSENLKVHEIIMEKDDEISKVKKEKVKSLALKAKHSKSSEEDDEQSNSDGEEYVMAEKEFKKFYRRKGKFVRQPKNDKRSFNKKSSHDEKKDKSKDERRCFRCGDLNHFIQDFPKPPNKYNKNNAFVSGAWSDTGDENDETKEDKCLMALGTNEPSNDKSGLGFSNDTNVASTSKTKPTTFVKAKNVEVDRNILLKAKAKVTQTRKVSIEKPQLIKQFYKPK</sequence>